<protein>
    <submittedName>
        <fullName evidence="4">3'-5' exonuclease</fullName>
    </submittedName>
</protein>
<keyword evidence="4" id="KW-0540">Nuclease</keyword>
<dbReference type="Proteomes" id="UP000269271">
    <property type="component" value="Unassembled WGS sequence"/>
</dbReference>
<dbReference type="AlphaFoldDB" id="A0A3N8QQN7"/>
<comment type="caution">
    <text evidence="4">The sequence shown here is derived from an EMBL/GenBank/DDBJ whole genome shotgun (WGS) entry which is preliminary data.</text>
</comment>
<organism evidence="4 5">
    <name type="scientific">Burkholderia contaminans</name>
    <dbReference type="NCBI Taxonomy" id="488447"/>
    <lineage>
        <taxon>Bacteria</taxon>
        <taxon>Pseudomonadati</taxon>
        <taxon>Pseudomonadota</taxon>
        <taxon>Betaproteobacteria</taxon>
        <taxon>Burkholderiales</taxon>
        <taxon>Burkholderiaceae</taxon>
        <taxon>Burkholderia</taxon>
        <taxon>Burkholderia cepacia complex</taxon>
    </lineage>
</organism>
<comment type="function">
    <text evidence="1">DNA polymerase III is a complex, multichain enzyme responsible for most of the replicative synthesis in bacteria. The epsilon subunit contain the editing function and is a proofreading 3'-5' exonuclease.</text>
</comment>
<evidence type="ECO:0000313" key="4">
    <source>
        <dbReference type="EMBL" id="RQT26122.1"/>
    </source>
</evidence>
<keyword evidence="4" id="KW-0269">Exonuclease</keyword>
<dbReference type="InterPro" id="IPR036397">
    <property type="entry name" value="RNaseH_sf"/>
</dbReference>
<dbReference type="InterPro" id="IPR012337">
    <property type="entry name" value="RNaseH-like_sf"/>
</dbReference>
<evidence type="ECO:0000259" key="3">
    <source>
        <dbReference type="SMART" id="SM00479"/>
    </source>
</evidence>
<dbReference type="GO" id="GO:0045004">
    <property type="term" value="P:DNA replication proofreading"/>
    <property type="evidence" value="ECO:0007669"/>
    <property type="project" value="TreeGrafter"/>
</dbReference>
<name>A0A3N8QQN7_9BURK</name>
<gene>
    <name evidence="4" type="ORF">DF037_20755</name>
</gene>
<reference evidence="4 5" key="1">
    <citation type="submission" date="2018-08" db="EMBL/GenBank/DDBJ databases">
        <title>Comparative analysis of Burkholderia isolates from Puerto Rico.</title>
        <authorList>
            <person name="Hall C."/>
            <person name="Sahl J."/>
            <person name="Wagner D."/>
        </authorList>
    </citation>
    <scope>NUCLEOTIDE SEQUENCE [LARGE SCALE GENOMIC DNA]</scope>
    <source>
        <strain evidence="4 5">Bp9001</strain>
    </source>
</reference>
<evidence type="ECO:0000256" key="2">
    <source>
        <dbReference type="ARBA" id="ARBA00026073"/>
    </source>
</evidence>
<dbReference type="FunFam" id="3.30.420.10:FF:000045">
    <property type="entry name" value="3'-5' exonuclease DinG"/>
    <property type="match status" value="1"/>
</dbReference>
<dbReference type="Gene3D" id="3.30.420.10">
    <property type="entry name" value="Ribonuclease H-like superfamily/Ribonuclease H"/>
    <property type="match status" value="1"/>
</dbReference>
<dbReference type="EMBL" id="QTQX01000013">
    <property type="protein sequence ID" value="RQT26122.1"/>
    <property type="molecule type" value="Genomic_DNA"/>
</dbReference>
<evidence type="ECO:0000313" key="5">
    <source>
        <dbReference type="Proteomes" id="UP000269271"/>
    </source>
</evidence>
<dbReference type="GO" id="GO:0005829">
    <property type="term" value="C:cytosol"/>
    <property type="evidence" value="ECO:0007669"/>
    <property type="project" value="TreeGrafter"/>
</dbReference>
<dbReference type="RefSeq" id="WP_124618588.1">
    <property type="nucleotide sequence ID" value="NZ_QTQX01000013.1"/>
</dbReference>
<feature type="domain" description="Exonuclease" evidence="3">
    <location>
        <begin position="3"/>
        <end position="176"/>
    </location>
</feature>
<dbReference type="SUPFAM" id="SSF53098">
    <property type="entry name" value="Ribonuclease H-like"/>
    <property type="match status" value="1"/>
</dbReference>
<sequence length="186" mass="20775">MRIITGFDLETTGLDWNDGHRIIEVAAVLYDLDTCNRLGQYVQRVNPQRPIDEKAQAVHKITFDMLTAEPTWEQVAPAVSTILARTNFVVAHNGFGFDFPFVTHELQRVGIAVPEITGIDTMLEARWATPFGKLPNLGELCFACGVHYEPSQAHAALYDVERMMEAYFAARKMGDFFGPRAIEAAA</sequence>
<keyword evidence="4" id="KW-0378">Hydrolase</keyword>
<dbReference type="SMART" id="SM00479">
    <property type="entry name" value="EXOIII"/>
    <property type="match status" value="1"/>
</dbReference>
<dbReference type="PANTHER" id="PTHR30231:SF41">
    <property type="entry name" value="DNA POLYMERASE III SUBUNIT EPSILON"/>
    <property type="match status" value="1"/>
</dbReference>
<dbReference type="GO" id="GO:0008408">
    <property type="term" value="F:3'-5' exonuclease activity"/>
    <property type="evidence" value="ECO:0007669"/>
    <property type="project" value="TreeGrafter"/>
</dbReference>
<dbReference type="PANTHER" id="PTHR30231">
    <property type="entry name" value="DNA POLYMERASE III SUBUNIT EPSILON"/>
    <property type="match status" value="1"/>
</dbReference>
<evidence type="ECO:0000256" key="1">
    <source>
        <dbReference type="ARBA" id="ARBA00025483"/>
    </source>
</evidence>
<accession>A0A3N8QQN7</accession>
<proteinExistence type="predicted"/>
<comment type="subunit">
    <text evidence="2">DNA polymerase III contains a core (composed of alpha, epsilon and theta chains) that associates with a tau subunit. This core dimerizes to form the POLIII' complex. PolIII' associates with the gamma complex (composed of gamma, delta, delta', psi and chi chains) and with the beta chain to form the complete DNA polymerase III complex.</text>
</comment>
<dbReference type="GO" id="GO:0003676">
    <property type="term" value="F:nucleic acid binding"/>
    <property type="evidence" value="ECO:0007669"/>
    <property type="project" value="InterPro"/>
</dbReference>
<dbReference type="Pfam" id="PF00929">
    <property type="entry name" value="RNase_T"/>
    <property type="match status" value="1"/>
</dbReference>
<dbReference type="InterPro" id="IPR013520">
    <property type="entry name" value="Ribonucl_H"/>
</dbReference>
<dbReference type="CDD" id="cd06127">
    <property type="entry name" value="DEDDh"/>
    <property type="match status" value="1"/>
</dbReference>